<evidence type="ECO:0000256" key="3">
    <source>
        <dbReference type="ARBA" id="ARBA00022857"/>
    </source>
</evidence>
<keyword evidence="2" id="KW-0274">FAD</keyword>
<dbReference type="AlphaFoldDB" id="A0A2N7VX77"/>
<name>A0A2N7VX77_9BURK</name>
<evidence type="ECO:0000313" key="5">
    <source>
        <dbReference type="EMBL" id="PMS21755.1"/>
    </source>
</evidence>
<dbReference type="GO" id="GO:0050661">
    <property type="term" value="F:NADP binding"/>
    <property type="evidence" value="ECO:0007669"/>
    <property type="project" value="InterPro"/>
</dbReference>
<evidence type="ECO:0000313" key="6">
    <source>
        <dbReference type="Proteomes" id="UP000235616"/>
    </source>
</evidence>
<dbReference type="InterPro" id="IPR050775">
    <property type="entry name" value="FAD-binding_Monooxygenases"/>
</dbReference>
<comment type="caution">
    <text evidence="5">The sequence shown here is derived from an EMBL/GenBank/DDBJ whole genome shotgun (WGS) entry which is preliminary data.</text>
</comment>
<evidence type="ECO:0000256" key="1">
    <source>
        <dbReference type="ARBA" id="ARBA00022630"/>
    </source>
</evidence>
<accession>A0A2N7VX77</accession>
<dbReference type="PANTHER" id="PTHR43098">
    <property type="entry name" value="L-ORNITHINE N(5)-MONOOXYGENASE-RELATED"/>
    <property type="match status" value="1"/>
</dbReference>
<dbReference type="Gene3D" id="3.50.50.60">
    <property type="entry name" value="FAD/NAD(P)-binding domain"/>
    <property type="match status" value="2"/>
</dbReference>
<dbReference type="GO" id="GO:0004499">
    <property type="term" value="F:N,N-dimethylaniline monooxygenase activity"/>
    <property type="evidence" value="ECO:0007669"/>
    <property type="project" value="InterPro"/>
</dbReference>
<dbReference type="Proteomes" id="UP000235616">
    <property type="component" value="Unassembled WGS sequence"/>
</dbReference>
<proteinExistence type="predicted"/>
<protein>
    <submittedName>
        <fullName evidence="5">NAD(P)/FAD-dependent oxidoreductase</fullName>
    </submittedName>
</protein>
<dbReference type="InterPro" id="IPR036188">
    <property type="entry name" value="FAD/NAD-bd_sf"/>
</dbReference>
<dbReference type="InterPro" id="IPR020946">
    <property type="entry name" value="Flavin_mOase-like"/>
</dbReference>
<dbReference type="OrthoDB" id="9766402at2"/>
<keyword evidence="3" id="KW-0521">NADP</keyword>
<dbReference type="PANTHER" id="PTHR43098:SF5">
    <property type="entry name" value="DUAL-FUNCTIONAL MONOOXYGENASE_METHYLTRANSFERASE PSOF"/>
    <property type="match status" value="1"/>
</dbReference>
<organism evidence="5 6">
    <name type="scientific">Trinickia dabaoshanensis</name>
    <dbReference type="NCBI Taxonomy" id="564714"/>
    <lineage>
        <taxon>Bacteria</taxon>
        <taxon>Pseudomonadati</taxon>
        <taxon>Pseudomonadota</taxon>
        <taxon>Betaproteobacteria</taxon>
        <taxon>Burkholderiales</taxon>
        <taxon>Burkholderiaceae</taxon>
        <taxon>Trinickia</taxon>
    </lineage>
</organism>
<keyword evidence="6" id="KW-1185">Reference proteome</keyword>
<evidence type="ECO:0000256" key="2">
    <source>
        <dbReference type="ARBA" id="ARBA00022827"/>
    </source>
</evidence>
<dbReference type="SUPFAM" id="SSF51905">
    <property type="entry name" value="FAD/NAD(P)-binding domain"/>
    <property type="match status" value="2"/>
</dbReference>
<dbReference type="Pfam" id="PF00743">
    <property type="entry name" value="FMO-like"/>
    <property type="match status" value="1"/>
</dbReference>
<keyword evidence="1" id="KW-0285">Flavoprotein</keyword>
<dbReference type="RefSeq" id="WP_102644819.1">
    <property type="nucleotide sequence ID" value="NZ_PNYA01000005.1"/>
</dbReference>
<evidence type="ECO:0000256" key="4">
    <source>
        <dbReference type="ARBA" id="ARBA00023002"/>
    </source>
</evidence>
<dbReference type="GO" id="GO:0050660">
    <property type="term" value="F:flavin adenine dinucleotide binding"/>
    <property type="evidence" value="ECO:0007669"/>
    <property type="project" value="InterPro"/>
</dbReference>
<gene>
    <name evidence="5" type="ORF">C0Z18_07130</name>
</gene>
<sequence length="535" mass="60125">MSTVQQRYDAIVIGAGFAGIYALYKLHHELGLNVRCFEKGGSVGGTWYWNRYPGARTDTETRVYRYSFDKEIYDGWNWRSRFANQPEVLAYLRSIVSHYALDPHITLDTFVESARYDEAANEWIVTTSEGDTFACTYLLTAIGVLSKLNFPKIAGREKFRGMVVHTGNWPDELTLEGKRIGVIGTGSTGVQLITAAAKTARHVTVFQRNAQYCVPAGEDLVGEAEIADYRNNFEQVWEGIRGTRVACGFAESMVPTFSVSPEERDKVFEENWKIGTGFRFMFGTFSDIASSEEANHEATRFIEKKIRQIVKDPETAQKLIPDQLYAKRPISINHYYEVYNQPNVSLVSVKNNEIVAFTENGVRTADGQEYELDVLAFATGFDTIVGSFKDVEIKGLHGVELKQHWKDEATSFMGIATSNFPNFFMVPGPKSVFCNIPPGVEAQLDWIAALIRKARSGEASAIRVTPEAEREWTQICDTYAAYTLLPKVDSWIFGANVPGGKRQTLFYFGGLSGYRQAWSELAKNDFKGFLFDRAG</sequence>
<keyword evidence="4" id="KW-0560">Oxidoreductase</keyword>
<dbReference type="EMBL" id="PNYA01000005">
    <property type="protein sequence ID" value="PMS21755.1"/>
    <property type="molecule type" value="Genomic_DNA"/>
</dbReference>
<reference evidence="5 6" key="1">
    <citation type="submission" date="2018-01" db="EMBL/GenBank/DDBJ databases">
        <title>Whole genome analyses suggest that Burkholderia sensu lato contains two further novel genera in the rhizoxinica-symbiotica group Mycetohabitans gen. nov., and Trinickia gen. nov.: implications for the evolution of diazotrophy and nodulation in the Burkholderiaceae.</title>
        <authorList>
            <person name="Estrada-de los Santos P."/>
            <person name="Palmer M."/>
            <person name="Chavez-Ramirez B."/>
            <person name="Beukes C."/>
            <person name="Steenkamp E.T."/>
            <person name="Hirsch A.M."/>
            <person name="Manyaka P."/>
            <person name="Maluk M."/>
            <person name="Lafos M."/>
            <person name="Crook M."/>
            <person name="Gross E."/>
            <person name="Simon M.F."/>
            <person name="Bueno dos Reis Junior F."/>
            <person name="Poole P.S."/>
            <person name="Venter S.N."/>
            <person name="James E.K."/>
        </authorList>
    </citation>
    <scope>NUCLEOTIDE SEQUENCE [LARGE SCALE GENOMIC DNA]</scope>
    <source>
        <strain evidence="5 6">GIMN1.004</strain>
    </source>
</reference>